<dbReference type="Proteomes" id="UP000621560">
    <property type="component" value="Unassembled WGS sequence"/>
</dbReference>
<protein>
    <submittedName>
        <fullName evidence="2">General stress protein</fullName>
    </submittedName>
</protein>
<sequence length="175" mass="18922">MSRKIAVFQKDEDVIETVEELQRKGFGQEHLKVLGKDHEHTRRVEEETGIDAEEIQDLAETREEQDATRTGLAAPFFLGGMGTGGTSHASGTGAAPYAPAAGVGLFGWLTGKRYSDDDEGIGAALRALGLKKDEAHEAREAVRAGDIVVMVESDDDAKLDEAEAVYRSHNATRLL</sequence>
<feature type="domain" description="General stress protein 17M-like" evidence="1">
    <location>
        <begin position="4"/>
        <end position="58"/>
    </location>
</feature>
<dbReference type="SUPFAM" id="SSF53706">
    <property type="entry name" value="Formate dehydrogenase/DMSO reductase, domains 1-3"/>
    <property type="match status" value="1"/>
</dbReference>
<evidence type="ECO:0000313" key="3">
    <source>
        <dbReference type="Proteomes" id="UP000621560"/>
    </source>
</evidence>
<comment type="caution">
    <text evidence="2">The sequence shown here is derived from an EMBL/GenBank/DDBJ whole genome shotgun (WGS) entry which is preliminary data.</text>
</comment>
<dbReference type="Pfam" id="PF11181">
    <property type="entry name" value="YflT"/>
    <property type="match status" value="1"/>
</dbReference>
<dbReference type="RefSeq" id="WP_190916024.1">
    <property type="nucleotide sequence ID" value="NZ_JACXIZ010000013.1"/>
</dbReference>
<keyword evidence="3" id="KW-1185">Reference proteome</keyword>
<evidence type="ECO:0000259" key="1">
    <source>
        <dbReference type="Pfam" id="PF11181"/>
    </source>
</evidence>
<dbReference type="EMBL" id="JACXIZ010000013">
    <property type="protein sequence ID" value="MBD2844912.1"/>
    <property type="molecule type" value="Genomic_DNA"/>
</dbReference>
<proteinExistence type="predicted"/>
<name>A0A927BRG0_9BACL</name>
<reference evidence="2" key="1">
    <citation type="submission" date="2020-09" db="EMBL/GenBank/DDBJ databases">
        <title>A novel bacterium of genus Paenibacillus, isolated from South China Sea.</title>
        <authorList>
            <person name="Huang H."/>
            <person name="Mo K."/>
            <person name="Hu Y."/>
        </authorList>
    </citation>
    <scope>NUCLEOTIDE SEQUENCE</scope>
    <source>
        <strain evidence="2">IB182496</strain>
    </source>
</reference>
<accession>A0A927BRG0</accession>
<gene>
    <name evidence="2" type="ORF">IDH44_06905</name>
</gene>
<organism evidence="2 3">
    <name type="scientific">Paenibacillus sabuli</name>
    <dbReference type="NCBI Taxonomy" id="2772509"/>
    <lineage>
        <taxon>Bacteria</taxon>
        <taxon>Bacillati</taxon>
        <taxon>Bacillota</taxon>
        <taxon>Bacilli</taxon>
        <taxon>Bacillales</taxon>
        <taxon>Paenibacillaceae</taxon>
        <taxon>Paenibacillus</taxon>
    </lineage>
</organism>
<evidence type="ECO:0000313" key="2">
    <source>
        <dbReference type="EMBL" id="MBD2844912.1"/>
    </source>
</evidence>
<dbReference type="InterPro" id="IPR025889">
    <property type="entry name" value="GSP17M-like_dom"/>
</dbReference>
<dbReference type="AlphaFoldDB" id="A0A927BRG0"/>